<dbReference type="CDD" id="cd06445">
    <property type="entry name" value="ATase"/>
    <property type="match status" value="1"/>
</dbReference>
<keyword evidence="4 10" id="KW-0489">Methyltransferase</keyword>
<accession>A0A545THS2</accession>
<feature type="domain" description="Methylated-DNA-[protein]-cysteine S-methyltransferase DNA binding" evidence="9">
    <location>
        <begin position="70"/>
        <end position="151"/>
    </location>
</feature>
<dbReference type="GO" id="GO:0032259">
    <property type="term" value="P:methylation"/>
    <property type="evidence" value="ECO:0007669"/>
    <property type="project" value="UniProtKB-KW"/>
</dbReference>
<reference evidence="10 11" key="1">
    <citation type="submission" date="2019-06" db="EMBL/GenBank/DDBJ databases">
        <title>Draft genome of Aliikangiella marina GYP-15.</title>
        <authorList>
            <person name="Wang G."/>
        </authorList>
    </citation>
    <scope>NUCLEOTIDE SEQUENCE [LARGE SCALE GENOMIC DNA]</scope>
    <source>
        <strain evidence="10 11">GYP-15</strain>
    </source>
</reference>
<sequence length="164" mass="17921">MIETFIIQSPVGGLKMTLESERLKTIEFSGQTQSKAPVSKVAKIIQRQLLNYFDRPQAKFEIDIMGQGTDFQRRVWDALNQIPCGQVMTYGEMAEKLGTSARAIGNACRRNPTPIVVPCHRIVAANGLGGFAGAVQGELPTIKQRLLQIEGLAPLSSQLPLEAV</sequence>
<evidence type="ECO:0000256" key="3">
    <source>
        <dbReference type="ARBA" id="ARBA00011918"/>
    </source>
</evidence>
<dbReference type="GO" id="GO:0003908">
    <property type="term" value="F:methylated-DNA-[protein]-cysteine S-methyltransferase activity"/>
    <property type="evidence" value="ECO:0007669"/>
    <property type="project" value="UniProtKB-EC"/>
</dbReference>
<dbReference type="NCBIfam" id="TIGR00589">
    <property type="entry name" value="ogt"/>
    <property type="match status" value="1"/>
</dbReference>
<evidence type="ECO:0000313" key="10">
    <source>
        <dbReference type="EMBL" id="TQV76779.1"/>
    </source>
</evidence>
<dbReference type="PANTHER" id="PTHR10815:SF13">
    <property type="entry name" value="METHYLATED-DNA--PROTEIN-CYSTEINE METHYLTRANSFERASE"/>
    <property type="match status" value="1"/>
</dbReference>
<dbReference type="Pfam" id="PF01035">
    <property type="entry name" value="DNA_binding_1"/>
    <property type="match status" value="1"/>
</dbReference>
<evidence type="ECO:0000256" key="8">
    <source>
        <dbReference type="ARBA" id="ARBA00049348"/>
    </source>
</evidence>
<dbReference type="InterPro" id="IPR036217">
    <property type="entry name" value="MethylDNA_cys_MeTrfase_DNAb"/>
</dbReference>
<evidence type="ECO:0000256" key="5">
    <source>
        <dbReference type="ARBA" id="ARBA00022679"/>
    </source>
</evidence>
<evidence type="ECO:0000256" key="4">
    <source>
        <dbReference type="ARBA" id="ARBA00022603"/>
    </source>
</evidence>
<organism evidence="10 11">
    <name type="scientific">Aliikangiella marina</name>
    <dbReference type="NCBI Taxonomy" id="1712262"/>
    <lineage>
        <taxon>Bacteria</taxon>
        <taxon>Pseudomonadati</taxon>
        <taxon>Pseudomonadota</taxon>
        <taxon>Gammaproteobacteria</taxon>
        <taxon>Oceanospirillales</taxon>
        <taxon>Pleioneaceae</taxon>
        <taxon>Aliikangiella</taxon>
    </lineage>
</organism>
<dbReference type="PANTHER" id="PTHR10815">
    <property type="entry name" value="METHYLATED-DNA--PROTEIN-CYSTEINE METHYLTRANSFERASE"/>
    <property type="match status" value="1"/>
</dbReference>
<comment type="caution">
    <text evidence="10">The sequence shown here is derived from an EMBL/GenBank/DDBJ whole genome shotgun (WGS) entry which is preliminary data.</text>
</comment>
<evidence type="ECO:0000256" key="2">
    <source>
        <dbReference type="ARBA" id="ARBA00008711"/>
    </source>
</evidence>
<dbReference type="InterPro" id="IPR036631">
    <property type="entry name" value="MGMT_N_sf"/>
</dbReference>
<evidence type="ECO:0000256" key="6">
    <source>
        <dbReference type="ARBA" id="ARBA00022763"/>
    </source>
</evidence>
<gene>
    <name evidence="10" type="ORF">FLL45_02145</name>
</gene>
<dbReference type="FunFam" id="1.10.10.10:FF:000214">
    <property type="entry name" value="Methylated-DNA--protein-cysteine methyltransferase"/>
    <property type="match status" value="1"/>
</dbReference>
<name>A0A545THS2_9GAMM</name>
<dbReference type="RefSeq" id="WP_142888139.1">
    <property type="nucleotide sequence ID" value="NZ_VIKR01000001.1"/>
</dbReference>
<evidence type="ECO:0000259" key="9">
    <source>
        <dbReference type="Pfam" id="PF01035"/>
    </source>
</evidence>
<keyword evidence="6" id="KW-0227">DNA damage</keyword>
<keyword evidence="11" id="KW-1185">Reference proteome</keyword>
<dbReference type="Proteomes" id="UP000317839">
    <property type="component" value="Unassembled WGS sequence"/>
</dbReference>
<dbReference type="GO" id="GO:0006281">
    <property type="term" value="P:DNA repair"/>
    <property type="evidence" value="ECO:0007669"/>
    <property type="project" value="UniProtKB-KW"/>
</dbReference>
<dbReference type="PROSITE" id="PS00374">
    <property type="entry name" value="MGMT"/>
    <property type="match status" value="1"/>
</dbReference>
<keyword evidence="7" id="KW-0234">DNA repair</keyword>
<dbReference type="EC" id="2.1.1.63" evidence="3"/>
<evidence type="ECO:0000256" key="7">
    <source>
        <dbReference type="ARBA" id="ARBA00023204"/>
    </source>
</evidence>
<comment type="catalytic activity">
    <reaction evidence="8">
        <text>a 6-O-methyl-2'-deoxyguanosine in DNA + L-cysteinyl-[protein] = S-methyl-L-cysteinyl-[protein] + a 2'-deoxyguanosine in DNA</text>
        <dbReference type="Rhea" id="RHEA:24000"/>
        <dbReference type="Rhea" id="RHEA-COMP:10131"/>
        <dbReference type="Rhea" id="RHEA-COMP:10132"/>
        <dbReference type="Rhea" id="RHEA-COMP:11367"/>
        <dbReference type="Rhea" id="RHEA-COMP:11368"/>
        <dbReference type="ChEBI" id="CHEBI:29950"/>
        <dbReference type="ChEBI" id="CHEBI:82612"/>
        <dbReference type="ChEBI" id="CHEBI:85445"/>
        <dbReference type="ChEBI" id="CHEBI:85448"/>
        <dbReference type="EC" id="2.1.1.63"/>
    </reaction>
</comment>
<evidence type="ECO:0000313" key="11">
    <source>
        <dbReference type="Proteomes" id="UP000317839"/>
    </source>
</evidence>
<dbReference type="InterPro" id="IPR001497">
    <property type="entry name" value="MethylDNA_cys_MeTrfase_AS"/>
</dbReference>
<dbReference type="SUPFAM" id="SSF53155">
    <property type="entry name" value="Methylated DNA-protein cysteine methyltransferase domain"/>
    <property type="match status" value="1"/>
</dbReference>
<dbReference type="InterPro" id="IPR036388">
    <property type="entry name" value="WH-like_DNA-bd_sf"/>
</dbReference>
<dbReference type="InterPro" id="IPR014048">
    <property type="entry name" value="MethylDNA_cys_MeTrfase_DNA-bd"/>
</dbReference>
<comment type="similarity">
    <text evidence="2">Belongs to the MGMT family.</text>
</comment>
<dbReference type="Gene3D" id="1.10.10.10">
    <property type="entry name" value="Winged helix-like DNA-binding domain superfamily/Winged helix DNA-binding domain"/>
    <property type="match status" value="1"/>
</dbReference>
<evidence type="ECO:0000256" key="1">
    <source>
        <dbReference type="ARBA" id="ARBA00001286"/>
    </source>
</evidence>
<dbReference type="SUPFAM" id="SSF46767">
    <property type="entry name" value="Methylated DNA-protein cysteine methyltransferase, C-terminal domain"/>
    <property type="match status" value="1"/>
</dbReference>
<protein>
    <recommendedName>
        <fullName evidence="3">methylated-DNA--[protein]-cysteine S-methyltransferase</fullName>
        <ecNumber evidence="3">2.1.1.63</ecNumber>
    </recommendedName>
</protein>
<comment type="catalytic activity">
    <reaction evidence="1">
        <text>a 4-O-methyl-thymidine in DNA + L-cysteinyl-[protein] = a thymidine in DNA + S-methyl-L-cysteinyl-[protein]</text>
        <dbReference type="Rhea" id="RHEA:53428"/>
        <dbReference type="Rhea" id="RHEA-COMP:10131"/>
        <dbReference type="Rhea" id="RHEA-COMP:10132"/>
        <dbReference type="Rhea" id="RHEA-COMP:13555"/>
        <dbReference type="Rhea" id="RHEA-COMP:13556"/>
        <dbReference type="ChEBI" id="CHEBI:29950"/>
        <dbReference type="ChEBI" id="CHEBI:82612"/>
        <dbReference type="ChEBI" id="CHEBI:137386"/>
        <dbReference type="ChEBI" id="CHEBI:137387"/>
        <dbReference type="EC" id="2.1.1.63"/>
    </reaction>
</comment>
<dbReference type="AlphaFoldDB" id="A0A545THS2"/>
<dbReference type="EMBL" id="VIKR01000001">
    <property type="protein sequence ID" value="TQV76779.1"/>
    <property type="molecule type" value="Genomic_DNA"/>
</dbReference>
<keyword evidence="5 10" id="KW-0808">Transferase</keyword>
<proteinExistence type="inferred from homology"/>
<dbReference type="OrthoDB" id="9811249at2"/>